<dbReference type="EMBL" id="NJHN03000047">
    <property type="protein sequence ID" value="KAH9420536.1"/>
    <property type="molecule type" value="Genomic_DNA"/>
</dbReference>
<evidence type="ECO:0000313" key="3">
    <source>
        <dbReference type="Proteomes" id="UP000887458"/>
    </source>
</evidence>
<proteinExistence type="predicted"/>
<feature type="compositionally biased region" description="Polar residues" evidence="1">
    <location>
        <begin position="164"/>
        <end position="177"/>
    </location>
</feature>
<name>A0ABQ8JDV7_DERPT</name>
<accession>A0ABQ8JDV7</accession>
<evidence type="ECO:0000256" key="1">
    <source>
        <dbReference type="SAM" id="MobiDB-lite"/>
    </source>
</evidence>
<reference evidence="2 3" key="1">
    <citation type="journal article" date="2018" name="J. Allergy Clin. Immunol.">
        <title>High-quality assembly of Dermatophagoides pteronyssinus genome and transcriptome reveals a wide range of novel allergens.</title>
        <authorList>
            <person name="Liu X.Y."/>
            <person name="Yang K.Y."/>
            <person name="Wang M.Q."/>
            <person name="Kwok J.S."/>
            <person name="Zeng X."/>
            <person name="Yang Z."/>
            <person name="Xiao X.J."/>
            <person name="Lau C.P."/>
            <person name="Li Y."/>
            <person name="Huang Z.M."/>
            <person name="Ba J.G."/>
            <person name="Yim A.K."/>
            <person name="Ouyang C.Y."/>
            <person name="Ngai S.M."/>
            <person name="Chan T.F."/>
            <person name="Leung E.L."/>
            <person name="Liu L."/>
            <person name="Liu Z.G."/>
            <person name="Tsui S.K."/>
        </authorList>
    </citation>
    <scope>NUCLEOTIDE SEQUENCE [LARGE SCALE GENOMIC DNA]</scope>
    <source>
        <strain evidence="2">Derp</strain>
    </source>
</reference>
<feature type="compositionally biased region" description="Polar residues" evidence="1">
    <location>
        <begin position="16"/>
        <end position="25"/>
    </location>
</feature>
<keyword evidence="3" id="KW-1185">Reference proteome</keyword>
<comment type="caution">
    <text evidence="2">The sequence shown here is derived from an EMBL/GenBank/DDBJ whole genome shotgun (WGS) entry which is preliminary data.</text>
</comment>
<dbReference type="Proteomes" id="UP000887458">
    <property type="component" value="Unassembled WGS sequence"/>
</dbReference>
<protein>
    <submittedName>
        <fullName evidence="2">Uncharacterized protein</fullName>
    </submittedName>
</protein>
<feature type="region of interest" description="Disordered" evidence="1">
    <location>
        <begin position="1"/>
        <end position="26"/>
    </location>
</feature>
<sequence>MASVNENFDDEIAVKSPSNASTNELPSLKDFSENVENIIRKINRRFDKNQSNCHTILYYGNDADRLRLIEFLFGQHIVSKCQWDVHLIRTNHLPNLFDHQQARELIQTTKQVDDLCFLKIYYLTSRESLFNHMMSVSASNQNRLLPKAFIIDDIMAYVADSSKDQQSSNDEPQQSVDIETDLGPKRKRPRTNCWNRLDEQFQNLIRIVNGSIETLEYCASRLQRTTYLIVKIDLKTFYANDSSLQQNQLFKLNRAHFKYKINVDQTPFEINSI</sequence>
<evidence type="ECO:0000313" key="2">
    <source>
        <dbReference type="EMBL" id="KAH9420536.1"/>
    </source>
</evidence>
<organism evidence="2 3">
    <name type="scientific">Dermatophagoides pteronyssinus</name>
    <name type="common">European house dust mite</name>
    <dbReference type="NCBI Taxonomy" id="6956"/>
    <lineage>
        <taxon>Eukaryota</taxon>
        <taxon>Metazoa</taxon>
        <taxon>Ecdysozoa</taxon>
        <taxon>Arthropoda</taxon>
        <taxon>Chelicerata</taxon>
        <taxon>Arachnida</taxon>
        <taxon>Acari</taxon>
        <taxon>Acariformes</taxon>
        <taxon>Sarcoptiformes</taxon>
        <taxon>Astigmata</taxon>
        <taxon>Psoroptidia</taxon>
        <taxon>Analgoidea</taxon>
        <taxon>Pyroglyphidae</taxon>
        <taxon>Dermatophagoidinae</taxon>
        <taxon>Dermatophagoides</taxon>
    </lineage>
</organism>
<gene>
    <name evidence="2" type="ORF">DERP_000962</name>
</gene>
<reference evidence="2 3" key="2">
    <citation type="journal article" date="2022" name="Mol. Biol. Evol.">
        <title>Comparative Genomics Reveals Insights into the Divergent Evolution of Astigmatic Mites and Household Pest Adaptations.</title>
        <authorList>
            <person name="Xiong Q."/>
            <person name="Wan A.T."/>
            <person name="Liu X."/>
            <person name="Fung C.S."/>
            <person name="Xiao X."/>
            <person name="Malainual N."/>
            <person name="Hou J."/>
            <person name="Wang L."/>
            <person name="Wang M."/>
            <person name="Yang K.Y."/>
            <person name="Cui Y."/>
            <person name="Leung E.L."/>
            <person name="Nong W."/>
            <person name="Shin S.K."/>
            <person name="Au S.W."/>
            <person name="Jeong K.Y."/>
            <person name="Chew F.T."/>
            <person name="Hui J.H."/>
            <person name="Leung T.F."/>
            <person name="Tungtrongchitr A."/>
            <person name="Zhong N."/>
            <person name="Liu Z."/>
            <person name="Tsui S.K."/>
        </authorList>
    </citation>
    <scope>NUCLEOTIDE SEQUENCE [LARGE SCALE GENOMIC DNA]</scope>
    <source>
        <strain evidence="2">Derp</strain>
    </source>
</reference>
<feature type="region of interest" description="Disordered" evidence="1">
    <location>
        <begin position="162"/>
        <end position="191"/>
    </location>
</feature>